<dbReference type="PROSITE" id="PS50022">
    <property type="entry name" value="FA58C_3"/>
    <property type="match status" value="1"/>
</dbReference>
<keyword evidence="2" id="KW-0812">Transmembrane</keyword>
<dbReference type="InterPro" id="IPR000421">
    <property type="entry name" value="FA58C"/>
</dbReference>
<evidence type="ECO:0000256" key="1">
    <source>
        <dbReference type="SAM" id="MobiDB-lite"/>
    </source>
</evidence>
<organism evidence="4 5">
    <name type="scientific">Kineosporia succinea</name>
    <dbReference type="NCBI Taxonomy" id="84632"/>
    <lineage>
        <taxon>Bacteria</taxon>
        <taxon>Bacillati</taxon>
        <taxon>Actinomycetota</taxon>
        <taxon>Actinomycetes</taxon>
        <taxon>Kineosporiales</taxon>
        <taxon>Kineosporiaceae</taxon>
        <taxon>Kineosporia</taxon>
    </lineage>
</organism>
<evidence type="ECO:0000313" key="4">
    <source>
        <dbReference type="EMBL" id="MDP9828444.1"/>
    </source>
</evidence>
<reference evidence="4 5" key="1">
    <citation type="submission" date="2023-07" db="EMBL/GenBank/DDBJ databases">
        <title>Sequencing the genomes of 1000 actinobacteria strains.</title>
        <authorList>
            <person name="Klenk H.-P."/>
        </authorList>
    </citation>
    <scope>NUCLEOTIDE SEQUENCE [LARGE SCALE GENOMIC DNA]</scope>
    <source>
        <strain evidence="4 5">DSM 44388</strain>
    </source>
</reference>
<comment type="caution">
    <text evidence="4">The sequence shown here is derived from an EMBL/GenBank/DDBJ whole genome shotgun (WGS) entry which is preliminary data.</text>
</comment>
<feature type="transmembrane region" description="Helical" evidence="2">
    <location>
        <begin position="38"/>
        <end position="60"/>
    </location>
</feature>
<feature type="region of interest" description="Disordered" evidence="1">
    <location>
        <begin position="1"/>
        <end position="27"/>
    </location>
</feature>
<name>A0ABT9P6Y8_9ACTN</name>
<dbReference type="Pfam" id="PF22633">
    <property type="entry name" value="F5_F8_type_C_2"/>
    <property type="match status" value="1"/>
</dbReference>
<keyword evidence="5" id="KW-1185">Reference proteome</keyword>
<feature type="region of interest" description="Disordered" evidence="1">
    <location>
        <begin position="82"/>
        <end position="177"/>
    </location>
</feature>
<feature type="compositionally biased region" description="Polar residues" evidence="1">
    <location>
        <begin position="115"/>
        <end position="125"/>
    </location>
</feature>
<proteinExistence type="predicted"/>
<dbReference type="InterPro" id="IPR008979">
    <property type="entry name" value="Galactose-bd-like_sf"/>
</dbReference>
<dbReference type="SUPFAM" id="SSF49785">
    <property type="entry name" value="Galactose-binding domain-like"/>
    <property type="match status" value="1"/>
</dbReference>
<keyword evidence="2" id="KW-0472">Membrane</keyword>
<feature type="compositionally biased region" description="Low complexity" evidence="1">
    <location>
        <begin position="83"/>
        <end position="114"/>
    </location>
</feature>
<dbReference type="Proteomes" id="UP001235712">
    <property type="component" value="Unassembled WGS sequence"/>
</dbReference>
<dbReference type="EMBL" id="JAUSQZ010000001">
    <property type="protein sequence ID" value="MDP9828444.1"/>
    <property type="molecule type" value="Genomic_DNA"/>
</dbReference>
<feature type="domain" description="F5/8 type C" evidence="3">
    <location>
        <begin position="176"/>
        <end position="316"/>
    </location>
</feature>
<feature type="compositionally biased region" description="Low complexity" evidence="1">
    <location>
        <begin position="133"/>
        <end position="146"/>
    </location>
</feature>
<protein>
    <recommendedName>
        <fullName evidence="3">F5/8 type C domain-containing protein</fullName>
    </recommendedName>
</protein>
<evidence type="ECO:0000256" key="2">
    <source>
        <dbReference type="SAM" id="Phobius"/>
    </source>
</evidence>
<dbReference type="RefSeq" id="WP_307245633.1">
    <property type="nucleotide sequence ID" value="NZ_JAUSQZ010000001.1"/>
</dbReference>
<sequence length="316" mass="32441">MESNNPTPHRPTVEYHLDEPQEVAPSPGSHVRLGGLGVTVWSIVAVVAVLVGGVFAVQWATRSDDSSSQNSSLAGLDVRIPQPNATASDAPSPSAHPSATTSAKATVSSTIAATPQGQPSVTAPTSGSGGQAPSGSGDSAGSGQQAPVDRPTTSAPVSEAPVETTPEDEEPDPVDAPNPLLDLIAGHLAKVSSQGWNLVAGNITDGDPETYWEGGLGFPQTVTVDLGESASVGRLVLSLPPNMGWHSRTQTIAVQGSPDGRSFSTLKSAATYTFDGKANQVTITFTPQETRHLRLRFTGGVGWWTAQLSGLSAHAS</sequence>
<evidence type="ECO:0000313" key="5">
    <source>
        <dbReference type="Proteomes" id="UP001235712"/>
    </source>
</evidence>
<evidence type="ECO:0000259" key="3">
    <source>
        <dbReference type="PROSITE" id="PS50022"/>
    </source>
</evidence>
<gene>
    <name evidence="4" type="ORF">J2S57_004193</name>
</gene>
<accession>A0ABT9P6Y8</accession>
<dbReference type="Gene3D" id="2.60.120.260">
    <property type="entry name" value="Galactose-binding domain-like"/>
    <property type="match status" value="1"/>
</dbReference>
<keyword evidence="2" id="KW-1133">Transmembrane helix</keyword>